<dbReference type="EMBL" id="CM056743">
    <property type="protein sequence ID" value="KAJ8673456.1"/>
    <property type="molecule type" value="Genomic_DNA"/>
</dbReference>
<protein>
    <submittedName>
        <fullName evidence="1">Uncharacterized protein</fullName>
    </submittedName>
</protein>
<evidence type="ECO:0000313" key="1">
    <source>
        <dbReference type="EMBL" id="KAJ8673456.1"/>
    </source>
</evidence>
<dbReference type="Proteomes" id="UP001239111">
    <property type="component" value="Chromosome 3"/>
</dbReference>
<accession>A0ACC2NRE6</accession>
<organism evidence="1 2">
    <name type="scientific">Eretmocerus hayati</name>
    <dbReference type="NCBI Taxonomy" id="131215"/>
    <lineage>
        <taxon>Eukaryota</taxon>
        <taxon>Metazoa</taxon>
        <taxon>Ecdysozoa</taxon>
        <taxon>Arthropoda</taxon>
        <taxon>Hexapoda</taxon>
        <taxon>Insecta</taxon>
        <taxon>Pterygota</taxon>
        <taxon>Neoptera</taxon>
        <taxon>Endopterygota</taxon>
        <taxon>Hymenoptera</taxon>
        <taxon>Apocrita</taxon>
        <taxon>Proctotrupomorpha</taxon>
        <taxon>Chalcidoidea</taxon>
        <taxon>Aphelinidae</taxon>
        <taxon>Aphelininae</taxon>
        <taxon>Eretmocerus</taxon>
    </lineage>
</organism>
<sequence>MDGSQRFVKETKKRLGHNEKSLQSSTAKEMNVPERLRLKSSRVLARRKRENKSCARLGRQKVEIERAQKSLAALWRTLLVIFNRSCFYAKIKAFEKVEPLDAQKSYRTNIGSLA</sequence>
<keyword evidence="2" id="KW-1185">Reference proteome</keyword>
<gene>
    <name evidence="1" type="ORF">QAD02_004718</name>
</gene>
<reference evidence="1" key="1">
    <citation type="submission" date="2023-04" db="EMBL/GenBank/DDBJ databases">
        <title>A chromosome-level genome assembly of the parasitoid wasp Eretmocerus hayati.</title>
        <authorList>
            <person name="Zhong Y."/>
            <person name="Liu S."/>
            <person name="Liu Y."/>
        </authorList>
    </citation>
    <scope>NUCLEOTIDE SEQUENCE</scope>
    <source>
        <strain evidence="1">ZJU_SS_LIU_2023</strain>
    </source>
</reference>
<proteinExistence type="predicted"/>
<name>A0ACC2NRE6_9HYME</name>
<comment type="caution">
    <text evidence="1">The sequence shown here is derived from an EMBL/GenBank/DDBJ whole genome shotgun (WGS) entry which is preliminary data.</text>
</comment>
<evidence type="ECO:0000313" key="2">
    <source>
        <dbReference type="Proteomes" id="UP001239111"/>
    </source>
</evidence>